<reference evidence="3" key="1">
    <citation type="journal article" date="2019" name="Int. J. Syst. Evol. Microbiol.">
        <title>The Global Catalogue of Microorganisms (GCM) 10K type strain sequencing project: providing services to taxonomists for standard genome sequencing and annotation.</title>
        <authorList>
            <consortium name="The Broad Institute Genomics Platform"/>
            <consortium name="The Broad Institute Genome Sequencing Center for Infectious Disease"/>
            <person name="Wu L."/>
            <person name="Ma J."/>
        </authorList>
    </citation>
    <scope>NUCLEOTIDE SEQUENCE [LARGE SCALE GENOMIC DNA]</scope>
    <source>
        <strain evidence="3">CCUG 53903</strain>
    </source>
</reference>
<dbReference type="GO" id="GO:0016746">
    <property type="term" value="F:acyltransferase activity"/>
    <property type="evidence" value="ECO:0007669"/>
    <property type="project" value="UniProtKB-KW"/>
</dbReference>
<dbReference type="CDD" id="cd04301">
    <property type="entry name" value="NAT_SF"/>
    <property type="match status" value="1"/>
</dbReference>
<dbReference type="Proteomes" id="UP001596058">
    <property type="component" value="Unassembled WGS sequence"/>
</dbReference>
<protein>
    <submittedName>
        <fullName evidence="2">GNAT family N-acetyltransferase</fullName>
        <ecNumber evidence="2">2.3.-.-</ecNumber>
    </submittedName>
</protein>
<comment type="caution">
    <text evidence="2">The sequence shown here is derived from an EMBL/GenBank/DDBJ whole genome shotgun (WGS) entry which is preliminary data.</text>
</comment>
<organism evidence="2 3">
    <name type="scientific">Nonomuraea insulae</name>
    <dbReference type="NCBI Taxonomy" id="1616787"/>
    <lineage>
        <taxon>Bacteria</taxon>
        <taxon>Bacillati</taxon>
        <taxon>Actinomycetota</taxon>
        <taxon>Actinomycetes</taxon>
        <taxon>Streptosporangiales</taxon>
        <taxon>Streptosporangiaceae</taxon>
        <taxon>Nonomuraea</taxon>
    </lineage>
</organism>
<dbReference type="Gene3D" id="3.40.630.30">
    <property type="match status" value="1"/>
</dbReference>
<accession>A0ABW1CRG6</accession>
<dbReference type="EC" id="2.3.-.-" evidence="2"/>
<keyword evidence="2" id="KW-0012">Acyltransferase</keyword>
<dbReference type="SUPFAM" id="SSF55729">
    <property type="entry name" value="Acyl-CoA N-acyltransferases (Nat)"/>
    <property type="match status" value="1"/>
</dbReference>
<dbReference type="RefSeq" id="WP_379516991.1">
    <property type="nucleotide sequence ID" value="NZ_JBHSPA010000029.1"/>
</dbReference>
<evidence type="ECO:0000313" key="2">
    <source>
        <dbReference type="EMBL" id="MFC5827490.1"/>
    </source>
</evidence>
<proteinExistence type="predicted"/>
<dbReference type="InterPro" id="IPR016181">
    <property type="entry name" value="Acyl_CoA_acyltransferase"/>
</dbReference>
<evidence type="ECO:0000313" key="3">
    <source>
        <dbReference type="Proteomes" id="UP001596058"/>
    </source>
</evidence>
<dbReference type="EMBL" id="JBHSPA010000029">
    <property type="protein sequence ID" value="MFC5827490.1"/>
    <property type="molecule type" value="Genomic_DNA"/>
</dbReference>
<keyword evidence="3" id="KW-1185">Reference proteome</keyword>
<dbReference type="InterPro" id="IPR000182">
    <property type="entry name" value="GNAT_dom"/>
</dbReference>
<gene>
    <name evidence="2" type="ORF">ACFPZ3_26810</name>
</gene>
<sequence length="258" mass="27964">MLNRDEALAVFDRELRREAAPDGPDSRVERAGDVVRQVGPEHGWNGVLWSGLDPAGADAAIAGQVRYFGRLGRPFEWKLYGHDLPADLDRRLLAAGFTAEPPETLMVAEAAQIADEPAGVLPEEVRLVPVTGQEEVELVADVHDLVFGATRDHIRQRLLAQLAAGTVIAVVAMAGDVPISAARMDLHPGTRFASLWGGGTAPEWRGRGVYRALVAYRAREAVARGHRYLQVDASGLSRPILERLGFASLTTTTPYVHP</sequence>
<feature type="domain" description="N-acetyltransferase" evidence="1">
    <location>
        <begin position="125"/>
        <end position="258"/>
    </location>
</feature>
<keyword evidence="2" id="KW-0808">Transferase</keyword>
<name>A0ABW1CRG6_9ACTN</name>
<dbReference type="PROSITE" id="PS51186">
    <property type="entry name" value="GNAT"/>
    <property type="match status" value="1"/>
</dbReference>
<evidence type="ECO:0000259" key="1">
    <source>
        <dbReference type="PROSITE" id="PS51186"/>
    </source>
</evidence>